<keyword evidence="1" id="KW-0732">Signal</keyword>
<evidence type="ECO:0008006" key="4">
    <source>
        <dbReference type="Google" id="ProtNLM"/>
    </source>
</evidence>
<dbReference type="AlphaFoldDB" id="A0AAD9JTN9"/>
<evidence type="ECO:0000256" key="1">
    <source>
        <dbReference type="SAM" id="SignalP"/>
    </source>
</evidence>
<feature type="signal peptide" evidence="1">
    <location>
        <begin position="1"/>
        <end position="29"/>
    </location>
</feature>
<accession>A0AAD9JTN9</accession>
<gene>
    <name evidence="2" type="ORF">LSH36_169g04013</name>
</gene>
<protein>
    <recommendedName>
        <fullName evidence="4">Protein quiver</fullName>
    </recommendedName>
</protein>
<dbReference type="EMBL" id="JAODUP010000169">
    <property type="protein sequence ID" value="KAK2158480.1"/>
    <property type="molecule type" value="Genomic_DNA"/>
</dbReference>
<evidence type="ECO:0000313" key="3">
    <source>
        <dbReference type="Proteomes" id="UP001208570"/>
    </source>
</evidence>
<organism evidence="2 3">
    <name type="scientific">Paralvinella palmiformis</name>
    <dbReference type="NCBI Taxonomy" id="53620"/>
    <lineage>
        <taxon>Eukaryota</taxon>
        <taxon>Metazoa</taxon>
        <taxon>Spiralia</taxon>
        <taxon>Lophotrochozoa</taxon>
        <taxon>Annelida</taxon>
        <taxon>Polychaeta</taxon>
        <taxon>Sedentaria</taxon>
        <taxon>Canalipalpata</taxon>
        <taxon>Terebellida</taxon>
        <taxon>Terebelliformia</taxon>
        <taxon>Alvinellidae</taxon>
        <taxon>Paralvinella</taxon>
    </lineage>
</organism>
<keyword evidence="3" id="KW-1185">Reference proteome</keyword>
<evidence type="ECO:0000313" key="2">
    <source>
        <dbReference type="EMBL" id="KAK2158480.1"/>
    </source>
</evidence>
<dbReference type="Proteomes" id="UP001208570">
    <property type="component" value="Unassembled WGS sequence"/>
</dbReference>
<reference evidence="2" key="1">
    <citation type="journal article" date="2023" name="Mol. Biol. Evol.">
        <title>Third-Generation Sequencing Reveals the Adaptive Role of the Epigenome in Three Deep-Sea Polychaetes.</title>
        <authorList>
            <person name="Perez M."/>
            <person name="Aroh O."/>
            <person name="Sun Y."/>
            <person name="Lan Y."/>
            <person name="Juniper S.K."/>
            <person name="Young C.R."/>
            <person name="Angers B."/>
            <person name="Qian P.Y."/>
        </authorList>
    </citation>
    <scope>NUCLEOTIDE SEQUENCE</scope>
    <source>
        <strain evidence="2">P08H-3</strain>
    </source>
</reference>
<name>A0AAD9JTN9_9ANNE</name>
<sequence length="152" mass="17931">MNYKLGTILVTSCYIISVILSWSPTVVSGIRCYLCQHCNDPYRPRKDKFYLDRRRDFFGMREDRFFQCKDAALCYKTIPKEDEDMGVYLHRFPIKRGCRYKVTHSGCREEFDYYYGFAVDVCVCDSDFCNHGCRLMAYSWLSLVIVIAVLLL</sequence>
<feature type="chain" id="PRO_5042231207" description="Protein quiver" evidence="1">
    <location>
        <begin position="30"/>
        <end position="152"/>
    </location>
</feature>
<comment type="caution">
    <text evidence="2">The sequence shown here is derived from an EMBL/GenBank/DDBJ whole genome shotgun (WGS) entry which is preliminary data.</text>
</comment>
<proteinExistence type="predicted"/>